<feature type="domain" description="B12-binding" evidence="1">
    <location>
        <begin position="124"/>
        <end position="252"/>
    </location>
</feature>
<dbReference type="Proteomes" id="UP000318590">
    <property type="component" value="Unassembled WGS sequence"/>
</dbReference>
<dbReference type="InterPro" id="IPR036724">
    <property type="entry name" value="Cobalamin-bd_sf"/>
</dbReference>
<sequence length="252" mass="26914">MAPTKTDSGTPLSANAANLAQHALGHLVSRRQTQIVPALVDALELAVTDRSAEAWRDVSDQMQREGIHPTQICDDYVPEVARRLGELWTEDELSFAGVTIACSRLQAMLRDLSPEEPPDTSATGTRLLLVVIADTMHTLGAMVLTGQLRRQGASVKLMLGRSLQEISATLGSGSYHGALLSVALRDELSDLQATIKDLRGANGNRIPIIVGGSITELGINRVKVATGADLVTNDIREALRFVLKEMSGEAAG</sequence>
<evidence type="ECO:0000313" key="3">
    <source>
        <dbReference type="Proteomes" id="UP000318590"/>
    </source>
</evidence>
<organism evidence="2 3">
    <name type="scientific">Palleronia caenipelagi</name>
    <dbReference type="NCBI Taxonomy" id="2489174"/>
    <lineage>
        <taxon>Bacteria</taxon>
        <taxon>Pseudomonadati</taxon>
        <taxon>Pseudomonadota</taxon>
        <taxon>Alphaproteobacteria</taxon>
        <taxon>Rhodobacterales</taxon>
        <taxon>Roseobacteraceae</taxon>
        <taxon>Palleronia</taxon>
    </lineage>
</organism>
<evidence type="ECO:0000313" key="2">
    <source>
        <dbReference type="EMBL" id="TRD22594.1"/>
    </source>
</evidence>
<dbReference type="EMBL" id="VFSV01000005">
    <property type="protein sequence ID" value="TRD22594.1"/>
    <property type="molecule type" value="Genomic_DNA"/>
</dbReference>
<dbReference type="InterPro" id="IPR006158">
    <property type="entry name" value="Cobalamin-bd"/>
</dbReference>
<dbReference type="GO" id="GO:0046872">
    <property type="term" value="F:metal ion binding"/>
    <property type="evidence" value="ECO:0007669"/>
    <property type="project" value="InterPro"/>
</dbReference>
<protein>
    <submittedName>
        <fullName evidence="2">Cobalamin B12-binding domain-containing protein</fullName>
    </submittedName>
</protein>
<dbReference type="SUPFAM" id="SSF52242">
    <property type="entry name" value="Cobalamin (vitamin B12)-binding domain"/>
    <property type="match status" value="1"/>
</dbReference>
<accession>A0A547Q884</accession>
<evidence type="ECO:0000259" key="1">
    <source>
        <dbReference type="PROSITE" id="PS51332"/>
    </source>
</evidence>
<dbReference type="PROSITE" id="PS51332">
    <property type="entry name" value="B12_BINDING"/>
    <property type="match status" value="1"/>
</dbReference>
<gene>
    <name evidence="2" type="ORF">FEV53_04035</name>
</gene>
<reference evidence="2 3" key="1">
    <citation type="submission" date="2019-06" db="EMBL/GenBank/DDBJ databases">
        <title>Paenimaribius caenipelagi gen. nov., sp. nov., isolated from a tidal flat.</title>
        <authorList>
            <person name="Yoon J.-H."/>
        </authorList>
    </citation>
    <scope>NUCLEOTIDE SEQUENCE [LARGE SCALE GENOMIC DNA]</scope>
    <source>
        <strain evidence="2 3">JBTF-M29</strain>
    </source>
</reference>
<proteinExistence type="predicted"/>
<comment type="caution">
    <text evidence="2">The sequence shown here is derived from an EMBL/GenBank/DDBJ whole genome shotgun (WGS) entry which is preliminary data.</text>
</comment>
<keyword evidence="3" id="KW-1185">Reference proteome</keyword>
<name>A0A547Q884_9RHOB</name>
<dbReference type="RefSeq" id="WP_142833538.1">
    <property type="nucleotide sequence ID" value="NZ_VFSV01000005.1"/>
</dbReference>
<dbReference type="GO" id="GO:0031419">
    <property type="term" value="F:cobalamin binding"/>
    <property type="evidence" value="ECO:0007669"/>
    <property type="project" value="InterPro"/>
</dbReference>
<dbReference type="AlphaFoldDB" id="A0A547Q884"/>
<dbReference type="Gene3D" id="3.40.50.280">
    <property type="entry name" value="Cobalamin-binding domain"/>
    <property type="match status" value="1"/>
</dbReference>
<dbReference type="OrthoDB" id="5498228at2"/>